<name>A0A6B9XX43_9CAUD</name>
<protein>
    <submittedName>
        <fullName evidence="1">Uncharacterized protein</fullName>
    </submittedName>
</protein>
<sequence>MKLWTYEIKFKRFVDGVWDGKFRKATISAENEFQAVFQHGQTNGVTFPDQNVEDVIVMVNGGQSKYFEEGCTYETLSGDKVTMVKFKDLDLLKRTNYETIMDENGVHRYSRRDRGRCTGSPTNNPKNIQLGCFWQRMDIDDPYDYVMERKHKVYTEEEIYNGEDQ</sequence>
<proteinExistence type="predicted"/>
<accession>A0A6B9XX43</accession>
<evidence type="ECO:0000313" key="2">
    <source>
        <dbReference type="Proteomes" id="UP000465071"/>
    </source>
</evidence>
<gene>
    <name evidence="1" type="ORF">CPT_CIP9_201</name>
</gene>
<dbReference type="Proteomes" id="UP000465071">
    <property type="component" value="Segment"/>
</dbReference>
<organism evidence="1 2">
    <name type="scientific">Enterobacter phage vB_EclM_CIP9</name>
    <dbReference type="NCBI Taxonomy" id="2696340"/>
    <lineage>
        <taxon>Viruses</taxon>
        <taxon>Duplodnaviria</taxon>
        <taxon>Heunggongvirae</taxon>
        <taxon>Uroviricota</taxon>
        <taxon>Caudoviricetes</taxon>
        <taxon>Pantevenvirales</taxon>
        <taxon>Straboviridae</taxon>
        <taxon>Tevenvirinae</taxon>
        <taxon>Kanagawavirus</taxon>
        <taxon>Kanagawavirus cipnine</taxon>
    </lineage>
</organism>
<keyword evidence="2" id="KW-1185">Reference proteome</keyword>
<dbReference type="EMBL" id="MN882610">
    <property type="protein sequence ID" value="QHS01737.1"/>
    <property type="molecule type" value="Genomic_DNA"/>
</dbReference>
<reference evidence="2" key="1">
    <citation type="submission" date="2019-12" db="EMBL/GenBank/DDBJ databases">
        <authorList>
            <person name="Wang K."/>
            <person name="Tamayo M.G."/>
            <person name="Penner T.V."/>
            <person name="Cook B.W.M."/>
            <person name="Court D.A."/>
            <person name="Theriault S.S."/>
        </authorList>
    </citation>
    <scope>NUCLEOTIDE SEQUENCE [LARGE SCALE GENOMIC DNA]</scope>
</reference>
<evidence type="ECO:0000313" key="1">
    <source>
        <dbReference type="EMBL" id="QHS01737.1"/>
    </source>
</evidence>